<proteinExistence type="predicted"/>
<keyword evidence="3" id="KW-1185">Reference proteome</keyword>
<feature type="transmembrane region" description="Helical" evidence="1">
    <location>
        <begin position="77"/>
        <end position="96"/>
    </location>
</feature>
<feature type="transmembrane region" description="Helical" evidence="1">
    <location>
        <begin position="51"/>
        <end position="71"/>
    </location>
</feature>
<keyword evidence="1" id="KW-0472">Membrane</keyword>
<gene>
    <name evidence="2" type="ORF">BW737_000695</name>
</gene>
<accession>A0ABX4ME12</accession>
<keyword evidence="1" id="KW-0812">Transmembrane</keyword>
<organism evidence="2 3">
    <name type="scientific">Actinomyces ruminis</name>
    <dbReference type="NCBI Taxonomy" id="1937003"/>
    <lineage>
        <taxon>Bacteria</taxon>
        <taxon>Bacillati</taxon>
        <taxon>Actinomycetota</taxon>
        <taxon>Actinomycetes</taxon>
        <taxon>Actinomycetales</taxon>
        <taxon>Actinomycetaceae</taxon>
        <taxon>Actinomyces</taxon>
    </lineage>
</organism>
<name>A0ABX4ME12_9ACTO</name>
<dbReference type="Proteomes" id="UP000194577">
    <property type="component" value="Unassembled WGS sequence"/>
</dbReference>
<dbReference type="EMBL" id="MTPX02000007">
    <property type="protein sequence ID" value="PHP53729.1"/>
    <property type="molecule type" value="Genomic_DNA"/>
</dbReference>
<reference evidence="2 3" key="1">
    <citation type="submission" date="2017-10" db="EMBL/GenBank/DDBJ databases">
        <title>Draft genome sequence of cellulolytic Actinomyces sp CtC72 isolated from cattle rumen fluid.</title>
        <authorList>
            <person name="Joshi A.J."/>
            <person name="Vasudevan G."/>
            <person name="Lanjekar V.B."/>
            <person name="Hivarkar S."/>
            <person name="Engineer A."/>
            <person name="Pore S.D."/>
            <person name="Dhakephalkar P.K."/>
            <person name="Dagar S."/>
        </authorList>
    </citation>
    <scope>NUCLEOTIDE SEQUENCE [LARGE SCALE GENOMIC DNA]</scope>
    <source>
        <strain evidence="3">CtC72</strain>
    </source>
</reference>
<protein>
    <submittedName>
        <fullName evidence="2">Uncharacterized protein</fullName>
    </submittedName>
</protein>
<sequence>MALRLRGVAYEEEATAGGGSEDAEEEGGLRFSTLVLLRGFITRPLVSPLSILLRSIAVSLAGTYVVVFIGTRYGHGAYVWVLVATGIGATVGPQLARAGRNVAGGPSLWPAARLQVYSPCCSPPCSCPRGAFSRAPPAWSSRRPACGAWAAH</sequence>
<evidence type="ECO:0000256" key="1">
    <source>
        <dbReference type="SAM" id="Phobius"/>
    </source>
</evidence>
<comment type="caution">
    <text evidence="2">The sequence shown here is derived from an EMBL/GenBank/DDBJ whole genome shotgun (WGS) entry which is preliminary data.</text>
</comment>
<evidence type="ECO:0000313" key="3">
    <source>
        <dbReference type="Proteomes" id="UP000194577"/>
    </source>
</evidence>
<evidence type="ECO:0000313" key="2">
    <source>
        <dbReference type="EMBL" id="PHP53729.1"/>
    </source>
</evidence>
<keyword evidence="1" id="KW-1133">Transmembrane helix</keyword>